<evidence type="ECO:0000259" key="10">
    <source>
        <dbReference type="PROSITE" id="PS50110"/>
    </source>
</evidence>
<feature type="domain" description="OmpR/PhoB-type" evidence="11">
    <location>
        <begin position="127"/>
        <end position="227"/>
    </location>
</feature>
<dbReference type="SUPFAM" id="SSF52172">
    <property type="entry name" value="CheY-like"/>
    <property type="match status" value="1"/>
</dbReference>
<name>A0A098AWI2_DESHA</name>
<dbReference type="RefSeq" id="WP_011459494.1">
    <property type="nucleotide sequence ID" value="NZ_JAYFNZ010000003.1"/>
</dbReference>
<evidence type="ECO:0000256" key="5">
    <source>
        <dbReference type="ARBA" id="ARBA00023125"/>
    </source>
</evidence>
<keyword evidence="6" id="KW-0804">Transcription</keyword>
<dbReference type="InterPro" id="IPR001867">
    <property type="entry name" value="OmpR/PhoB-type_DNA-bd"/>
</dbReference>
<feature type="DNA-binding region" description="OmpR/PhoB-type" evidence="9">
    <location>
        <begin position="127"/>
        <end position="227"/>
    </location>
</feature>
<dbReference type="PANTHER" id="PTHR48111">
    <property type="entry name" value="REGULATOR OF RPOS"/>
    <property type="match status" value="1"/>
</dbReference>
<dbReference type="InterPro" id="IPR011006">
    <property type="entry name" value="CheY-like_superfamily"/>
</dbReference>
<protein>
    <recommendedName>
        <fullName evidence="1">Stage 0 sporulation protein A homolog</fullName>
    </recommendedName>
</protein>
<dbReference type="InterPro" id="IPR001789">
    <property type="entry name" value="Sig_transdc_resp-reg_receiver"/>
</dbReference>
<dbReference type="InterPro" id="IPR039420">
    <property type="entry name" value="WalR-like"/>
</dbReference>
<evidence type="ECO:0000259" key="11">
    <source>
        <dbReference type="PROSITE" id="PS51755"/>
    </source>
</evidence>
<evidence type="ECO:0000256" key="1">
    <source>
        <dbReference type="ARBA" id="ARBA00018672"/>
    </source>
</evidence>
<keyword evidence="5 9" id="KW-0238">DNA-binding</keyword>
<dbReference type="CDD" id="cd00383">
    <property type="entry name" value="trans_reg_C"/>
    <property type="match status" value="1"/>
</dbReference>
<evidence type="ECO:0000256" key="9">
    <source>
        <dbReference type="PROSITE-ProRule" id="PRU01091"/>
    </source>
</evidence>
<dbReference type="PATRIC" id="fig|49338.4.peg.1193"/>
<dbReference type="GO" id="GO:0000976">
    <property type="term" value="F:transcription cis-regulatory region binding"/>
    <property type="evidence" value="ECO:0007669"/>
    <property type="project" value="TreeGrafter"/>
</dbReference>
<dbReference type="Gene3D" id="1.10.10.10">
    <property type="entry name" value="Winged helix-like DNA-binding domain superfamily/Winged helix DNA-binding domain"/>
    <property type="match status" value="1"/>
</dbReference>
<feature type="modified residue" description="4-aspartylphosphate" evidence="8">
    <location>
        <position position="55"/>
    </location>
</feature>
<dbReference type="SUPFAM" id="SSF46894">
    <property type="entry name" value="C-terminal effector domain of the bipartite response regulators"/>
    <property type="match status" value="1"/>
</dbReference>
<evidence type="ECO:0000256" key="6">
    <source>
        <dbReference type="ARBA" id="ARBA00023163"/>
    </source>
</evidence>
<dbReference type="GO" id="GO:0006355">
    <property type="term" value="P:regulation of DNA-templated transcription"/>
    <property type="evidence" value="ECO:0007669"/>
    <property type="project" value="InterPro"/>
</dbReference>
<proteinExistence type="predicted"/>
<dbReference type="Gene3D" id="6.10.250.690">
    <property type="match status" value="1"/>
</dbReference>
<evidence type="ECO:0000256" key="8">
    <source>
        <dbReference type="PROSITE-ProRule" id="PRU00169"/>
    </source>
</evidence>
<organism evidence="12">
    <name type="scientific">Desulfitobacterium hafniense</name>
    <name type="common">Desulfitobacterium frappieri</name>
    <dbReference type="NCBI Taxonomy" id="49338"/>
    <lineage>
        <taxon>Bacteria</taxon>
        <taxon>Bacillati</taxon>
        <taxon>Bacillota</taxon>
        <taxon>Clostridia</taxon>
        <taxon>Eubacteriales</taxon>
        <taxon>Desulfitobacteriaceae</taxon>
        <taxon>Desulfitobacterium</taxon>
    </lineage>
</organism>
<dbReference type="EMBL" id="LK996017">
    <property type="protein sequence ID" value="CDX00989.1"/>
    <property type="molecule type" value="Genomic_DNA"/>
</dbReference>
<feature type="domain" description="Response regulatory" evidence="10">
    <location>
        <begin position="6"/>
        <end position="119"/>
    </location>
</feature>
<keyword evidence="3" id="KW-0902">Two-component regulatory system</keyword>
<dbReference type="PANTHER" id="PTHR48111:SF40">
    <property type="entry name" value="PHOSPHATE REGULON TRANSCRIPTIONAL REGULATORY PROTEIN PHOB"/>
    <property type="match status" value="1"/>
</dbReference>
<reference evidence="12" key="1">
    <citation type="submission" date="2014-07" db="EMBL/GenBank/DDBJ databases">
        <authorList>
            <person name="Hornung V.Bastian."/>
        </authorList>
    </citation>
    <scope>NUCLEOTIDE SEQUENCE</scope>
    <source>
        <strain evidence="12">PCE-S</strain>
    </source>
</reference>
<dbReference type="SMART" id="SM00448">
    <property type="entry name" value="REC"/>
    <property type="match status" value="1"/>
</dbReference>
<dbReference type="Pfam" id="PF00486">
    <property type="entry name" value="Trans_reg_C"/>
    <property type="match status" value="1"/>
</dbReference>
<dbReference type="Pfam" id="PF00072">
    <property type="entry name" value="Response_reg"/>
    <property type="match status" value="1"/>
</dbReference>
<keyword evidence="2 8" id="KW-0597">Phosphoprotein</keyword>
<gene>
    <name evidence="12" type="ORF">DPCES_1102</name>
</gene>
<dbReference type="PROSITE" id="PS51755">
    <property type="entry name" value="OMPR_PHOB"/>
    <property type="match status" value="1"/>
</dbReference>
<dbReference type="PROSITE" id="PS50110">
    <property type="entry name" value="RESPONSE_REGULATORY"/>
    <property type="match status" value="1"/>
</dbReference>
<evidence type="ECO:0000256" key="7">
    <source>
        <dbReference type="ARBA" id="ARBA00024867"/>
    </source>
</evidence>
<dbReference type="InterPro" id="IPR016032">
    <property type="entry name" value="Sig_transdc_resp-reg_C-effctor"/>
</dbReference>
<evidence type="ECO:0000256" key="3">
    <source>
        <dbReference type="ARBA" id="ARBA00023012"/>
    </source>
</evidence>
<dbReference type="Gene3D" id="3.40.50.2300">
    <property type="match status" value="1"/>
</dbReference>
<dbReference type="SMART" id="SM00862">
    <property type="entry name" value="Trans_reg_C"/>
    <property type="match status" value="1"/>
</dbReference>
<dbReference type="GO" id="GO:0005829">
    <property type="term" value="C:cytosol"/>
    <property type="evidence" value="ECO:0007669"/>
    <property type="project" value="TreeGrafter"/>
</dbReference>
<dbReference type="InterPro" id="IPR036388">
    <property type="entry name" value="WH-like_DNA-bd_sf"/>
</dbReference>
<evidence type="ECO:0000256" key="2">
    <source>
        <dbReference type="ARBA" id="ARBA00022553"/>
    </source>
</evidence>
<dbReference type="GO" id="GO:0000156">
    <property type="term" value="F:phosphorelay response regulator activity"/>
    <property type="evidence" value="ECO:0007669"/>
    <property type="project" value="TreeGrafter"/>
</dbReference>
<comment type="function">
    <text evidence="7">May play the central regulatory role in sporulation. It may be an element of the effector pathway responsible for the activation of sporulation genes in response to nutritional stress. Spo0A may act in concert with spo0H (a sigma factor) to control the expression of some genes that are critical to the sporulation process.</text>
</comment>
<keyword evidence="4" id="KW-0805">Transcription regulation</keyword>
<accession>A0A098AWI2</accession>
<evidence type="ECO:0000256" key="4">
    <source>
        <dbReference type="ARBA" id="ARBA00023015"/>
    </source>
</evidence>
<dbReference type="GO" id="GO:0032993">
    <property type="term" value="C:protein-DNA complex"/>
    <property type="evidence" value="ECO:0007669"/>
    <property type="project" value="TreeGrafter"/>
</dbReference>
<dbReference type="AlphaFoldDB" id="A0A098AWI2"/>
<evidence type="ECO:0000313" key="12">
    <source>
        <dbReference type="EMBL" id="CDX00989.1"/>
    </source>
</evidence>
<sequence length="228" mass="25539">MSTINKILIVEDDLALSEGIVLAFKDNNFAFVQTRNLTEARQAVRNTSIQLVILDLNLPDGNGLEFLKELRRTSAVPVIILTANDLETDVVRGLELGADDYITKPFSLMILRARVNARLRNAHPSAGDTVEMEGFCFSFAKMEFAKNGVPLELSKTEQKLLRLLLENRGQTLTRAQLVDAIWTEGAEYVDENALSVTVNRLRNKLEDRPSSPRFIKTVYGIGYTWAVP</sequence>